<dbReference type="Proteomes" id="UP000299102">
    <property type="component" value="Unassembled WGS sequence"/>
</dbReference>
<accession>A0A4C1X8I8</accession>
<dbReference type="EMBL" id="BGZK01000738">
    <property type="protein sequence ID" value="GBP58547.1"/>
    <property type="molecule type" value="Genomic_DNA"/>
</dbReference>
<gene>
    <name evidence="2" type="ORF">EVAR_34549_1</name>
</gene>
<dbReference type="AlphaFoldDB" id="A0A4C1X8I8"/>
<feature type="chain" id="PRO_5020030448" evidence="1">
    <location>
        <begin position="34"/>
        <end position="101"/>
    </location>
</feature>
<organism evidence="2 3">
    <name type="scientific">Eumeta variegata</name>
    <name type="common">Bagworm moth</name>
    <name type="synonym">Eumeta japonica</name>
    <dbReference type="NCBI Taxonomy" id="151549"/>
    <lineage>
        <taxon>Eukaryota</taxon>
        <taxon>Metazoa</taxon>
        <taxon>Ecdysozoa</taxon>
        <taxon>Arthropoda</taxon>
        <taxon>Hexapoda</taxon>
        <taxon>Insecta</taxon>
        <taxon>Pterygota</taxon>
        <taxon>Neoptera</taxon>
        <taxon>Endopterygota</taxon>
        <taxon>Lepidoptera</taxon>
        <taxon>Glossata</taxon>
        <taxon>Ditrysia</taxon>
        <taxon>Tineoidea</taxon>
        <taxon>Psychidae</taxon>
        <taxon>Oiketicinae</taxon>
        <taxon>Eumeta</taxon>
    </lineage>
</organism>
<evidence type="ECO:0000256" key="1">
    <source>
        <dbReference type="SAM" id="SignalP"/>
    </source>
</evidence>
<sequence length="101" mass="10771">MGHGRGPGGSPRSTTNWSVTLLGVTLVFKTALCFDTCRAIETLYNLQPFSPSCGQYLSGGTCACAYTRFHALLVQVILKISGDCSTVALKSPTAREIFTAH</sequence>
<keyword evidence="1" id="KW-0732">Signal</keyword>
<keyword evidence="3" id="KW-1185">Reference proteome</keyword>
<comment type="caution">
    <text evidence="2">The sequence shown here is derived from an EMBL/GenBank/DDBJ whole genome shotgun (WGS) entry which is preliminary data.</text>
</comment>
<proteinExistence type="predicted"/>
<protein>
    <submittedName>
        <fullName evidence="2">Uncharacterized protein</fullName>
    </submittedName>
</protein>
<evidence type="ECO:0000313" key="3">
    <source>
        <dbReference type="Proteomes" id="UP000299102"/>
    </source>
</evidence>
<reference evidence="2 3" key="1">
    <citation type="journal article" date="2019" name="Commun. Biol.">
        <title>The bagworm genome reveals a unique fibroin gene that provides high tensile strength.</title>
        <authorList>
            <person name="Kono N."/>
            <person name="Nakamura H."/>
            <person name="Ohtoshi R."/>
            <person name="Tomita M."/>
            <person name="Numata K."/>
            <person name="Arakawa K."/>
        </authorList>
    </citation>
    <scope>NUCLEOTIDE SEQUENCE [LARGE SCALE GENOMIC DNA]</scope>
</reference>
<feature type="signal peptide" evidence="1">
    <location>
        <begin position="1"/>
        <end position="33"/>
    </location>
</feature>
<name>A0A4C1X8I8_EUMVA</name>
<evidence type="ECO:0000313" key="2">
    <source>
        <dbReference type="EMBL" id="GBP58547.1"/>
    </source>
</evidence>